<reference evidence="4 7" key="2">
    <citation type="submission" date="2016-06" db="EMBL/GenBank/DDBJ databases">
        <authorList>
            <person name="Kjaerup R.B."/>
            <person name="Dalgaard T.S."/>
            <person name="Juul-Madsen H.R."/>
        </authorList>
    </citation>
    <scope>NUCLEOTIDE SEQUENCE [LARGE SCALE GENOMIC DNA]</scope>
    <source>
        <strain evidence="4 7">CECT 5115</strain>
    </source>
</reference>
<gene>
    <name evidence="4" type="ORF">MGA5115_01264</name>
    <name evidence="5" type="ORF">MGA5116_00063</name>
</gene>
<evidence type="ECO:0000259" key="3">
    <source>
        <dbReference type="Pfam" id="PF02169"/>
    </source>
</evidence>
<feature type="chain" id="PRO_5008676927" description="Lipoprotein LPP20-like domain-containing protein" evidence="2">
    <location>
        <begin position="25"/>
        <end position="208"/>
    </location>
</feature>
<evidence type="ECO:0000313" key="6">
    <source>
        <dbReference type="Proteomes" id="UP000092840"/>
    </source>
</evidence>
<dbReference type="Proteomes" id="UP000092871">
    <property type="component" value="Unassembled WGS sequence"/>
</dbReference>
<feature type="compositionally biased region" description="Polar residues" evidence="1">
    <location>
        <begin position="189"/>
        <end position="208"/>
    </location>
</feature>
<sequence length="208" mass="22470">MKLKGGLLTVACTSMLLLSGCVTTQPRTPICTSTSPCVDGMASVAGSPAASQQARNVEIVDVVQRDPIVINATGYSAPISSKSMSKSQARLMSMRGSKLEAYRNLSERVYGISLDGTSSLSNMMMEHDQLRTYVNAYLVGAKVISQRELEDGTFETVVELALQENFRQCASSPEAIRSNPNCQLRKRSTPSSTMAAPKKQPSSFYSVQ</sequence>
<proteinExistence type="predicted"/>
<dbReference type="Pfam" id="PF02169">
    <property type="entry name" value="LPP20"/>
    <property type="match status" value="1"/>
</dbReference>
<keyword evidence="6" id="KW-1185">Reference proteome</keyword>
<feature type="domain" description="Lipoprotein LPP20-like" evidence="3">
    <location>
        <begin position="84"/>
        <end position="160"/>
    </location>
</feature>
<dbReference type="AlphaFoldDB" id="A0A1C3JPS7"/>
<evidence type="ECO:0000256" key="1">
    <source>
        <dbReference type="SAM" id="MobiDB-lite"/>
    </source>
</evidence>
<dbReference type="InterPro" id="IPR024952">
    <property type="entry name" value="LPP20-like_dom"/>
</dbReference>
<feature type="region of interest" description="Disordered" evidence="1">
    <location>
        <begin position="177"/>
        <end position="208"/>
    </location>
</feature>
<feature type="signal peptide" evidence="2">
    <location>
        <begin position="1"/>
        <end position="24"/>
    </location>
</feature>
<protein>
    <recommendedName>
        <fullName evidence="3">Lipoprotein LPP20-like domain-containing protein</fullName>
    </recommendedName>
</protein>
<accession>A0A1C3JPS7</accession>
<organism evidence="4 7">
    <name type="scientific">Marinomonas gallaica</name>
    <dbReference type="NCBI Taxonomy" id="1806667"/>
    <lineage>
        <taxon>Bacteria</taxon>
        <taxon>Pseudomonadati</taxon>
        <taxon>Pseudomonadota</taxon>
        <taxon>Gammaproteobacteria</taxon>
        <taxon>Oceanospirillales</taxon>
        <taxon>Oceanospirillaceae</taxon>
        <taxon>Marinomonas</taxon>
    </lineage>
</organism>
<reference evidence="5 6" key="1">
    <citation type="submission" date="2016-06" db="EMBL/GenBank/DDBJ databases">
        <authorList>
            <person name="Rodrigo-Torres L."/>
            <person name="Arahal D.R."/>
        </authorList>
    </citation>
    <scope>NUCLEOTIDE SEQUENCE [LARGE SCALE GENOMIC DNA]</scope>
    <source>
        <strain evidence="5 6">CECT 5116</strain>
    </source>
</reference>
<keyword evidence="2" id="KW-0732">Signal</keyword>
<name>A0A1C3JPS7_9GAMM</name>
<dbReference type="EMBL" id="FLRB01000001">
    <property type="protein sequence ID" value="SBT19497.1"/>
    <property type="molecule type" value="Genomic_DNA"/>
</dbReference>
<dbReference type="Proteomes" id="UP000092840">
    <property type="component" value="Unassembled WGS sequence"/>
</dbReference>
<evidence type="ECO:0000313" key="5">
    <source>
        <dbReference type="EMBL" id="SBT19497.1"/>
    </source>
</evidence>
<dbReference type="RefSeq" id="WP_067033561.1">
    <property type="nucleotide sequence ID" value="NZ_CP187511.1"/>
</dbReference>
<dbReference type="PROSITE" id="PS51257">
    <property type="entry name" value="PROKAR_LIPOPROTEIN"/>
    <property type="match status" value="1"/>
</dbReference>
<evidence type="ECO:0000256" key="2">
    <source>
        <dbReference type="SAM" id="SignalP"/>
    </source>
</evidence>
<dbReference type="EMBL" id="FLRA01000008">
    <property type="protein sequence ID" value="SBT17162.1"/>
    <property type="molecule type" value="Genomic_DNA"/>
</dbReference>
<evidence type="ECO:0000313" key="4">
    <source>
        <dbReference type="EMBL" id="SBT17162.1"/>
    </source>
</evidence>
<evidence type="ECO:0000313" key="7">
    <source>
        <dbReference type="Proteomes" id="UP000092871"/>
    </source>
</evidence>